<dbReference type="RefSeq" id="WP_316413516.1">
    <property type="nucleotide sequence ID" value="NZ_AP027080.1"/>
</dbReference>
<proteinExistence type="predicted"/>
<organism evidence="2 3">
    <name type="scientific">Mesoterricola silvestris</name>
    <dbReference type="NCBI Taxonomy" id="2927979"/>
    <lineage>
        <taxon>Bacteria</taxon>
        <taxon>Pseudomonadati</taxon>
        <taxon>Acidobacteriota</taxon>
        <taxon>Holophagae</taxon>
        <taxon>Holophagales</taxon>
        <taxon>Holophagaceae</taxon>
        <taxon>Mesoterricola</taxon>
    </lineage>
</organism>
<keyword evidence="1" id="KW-1133">Transmembrane helix</keyword>
<dbReference type="KEGG" id="msil:METEAL_40160"/>
<evidence type="ECO:0000313" key="3">
    <source>
        <dbReference type="Proteomes" id="UP001238179"/>
    </source>
</evidence>
<protein>
    <submittedName>
        <fullName evidence="2">Uncharacterized protein</fullName>
    </submittedName>
</protein>
<keyword evidence="1" id="KW-0472">Membrane</keyword>
<feature type="transmembrane region" description="Helical" evidence="1">
    <location>
        <begin position="41"/>
        <end position="64"/>
    </location>
</feature>
<dbReference type="Proteomes" id="UP001238179">
    <property type="component" value="Chromosome"/>
</dbReference>
<evidence type="ECO:0000256" key="1">
    <source>
        <dbReference type="SAM" id="Phobius"/>
    </source>
</evidence>
<dbReference type="EMBL" id="AP027080">
    <property type="protein sequence ID" value="BDU74842.1"/>
    <property type="molecule type" value="Genomic_DNA"/>
</dbReference>
<reference evidence="3" key="1">
    <citation type="journal article" date="2023" name="Int. J. Syst. Evol. Microbiol.">
        <title>Mesoterricola silvestris gen. nov., sp. nov., Mesoterricola sediminis sp. nov., Geothrix oryzae sp. nov., Geothrix edaphica sp. nov., Geothrix rubra sp. nov., and Geothrix limicola sp. nov., six novel members of Acidobacteriota isolated from soils.</title>
        <authorList>
            <person name="Itoh H."/>
            <person name="Sugisawa Y."/>
            <person name="Mise K."/>
            <person name="Xu Z."/>
            <person name="Kuniyasu M."/>
            <person name="Ushijima N."/>
            <person name="Kawano K."/>
            <person name="Kobayashi E."/>
            <person name="Shiratori Y."/>
            <person name="Masuda Y."/>
            <person name="Senoo K."/>
        </authorList>
    </citation>
    <scope>NUCLEOTIDE SEQUENCE [LARGE SCALE GENOMIC DNA]</scope>
    <source>
        <strain evidence="3">W79</strain>
    </source>
</reference>
<accession>A0AA48KC00</accession>
<sequence length="96" mass="10519">MYSLRQIQACKWTGAVLAVGVLSATFGRWNAFRAAPAPGTYAGILGALTGFLLLMTSLAVVVYAEEKAKGRITRPRPLLDRIADRLFLKRDEHDQG</sequence>
<evidence type="ECO:0000313" key="2">
    <source>
        <dbReference type="EMBL" id="BDU74842.1"/>
    </source>
</evidence>
<keyword evidence="3" id="KW-1185">Reference proteome</keyword>
<name>A0AA48KC00_9BACT</name>
<dbReference type="AlphaFoldDB" id="A0AA48KC00"/>
<gene>
    <name evidence="2" type="ORF">METEAL_40160</name>
</gene>
<feature type="transmembrane region" description="Helical" evidence="1">
    <location>
        <begin position="12"/>
        <end position="29"/>
    </location>
</feature>
<keyword evidence="1" id="KW-0812">Transmembrane</keyword>